<gene>
    <name evidence="1" type="ORF">EUZ87_01130</name>
</gene>
<evidence type="ECO:0000313" key="2">
    <source>
        <dbReference type="Proteomes" id="UP000292648"/>
    </source>
</evidence>
<sequence>MKKLIWALRIGIVLFGACLVWEQVQVNRQEASHQRTNHQRQLRSGTITTFRAVRQTRLSDFSAIKVEAAQVWLHMKGTRVINEATPLHIRKISAGQRIQPDDPHSAVYSRQMTQVYSDGWQDANNSVIYTRNADNTVSVTHGRSVQRLPGAMAPRDTHSLRPVQTMTISAKPSATLLKVVQLII</sequence>
<name>A0A4Q9Y6A3_9LACO</name>
<dbReference type="AlphaFoldDB" id="A0A4Q9Y6A3"/>
<protein>
    <submittedName>
        <fullName evidence="1">Uncharacterized protein</fullName>
    </submittedName>
</protein>
<comment type="caution">
    <text evidence="1">The sequence shown here is derived from an EMBL/GenBank/DDBJ whole genome shotgun (WGS) entry which is preliminary data.</text>
</comment>
<dbReference type="Proteomes" id="UP000292648">
    <property type="component" value="Unassembled WGS sequence"/>
</dbReference>
<dbReference type="EMBL" id="SEHH01000009">
    <property type="protein sequence ID" value="TBX52814.1"/>
    <property type="molecule type" value="Genomic_DNA"/>
</dbReference>
<proteinExistence type="predicted"/>
<reference evidence="1 2" key="1">
    <citation type="submission" date="2019-01" db="EMBL/GenBank/DDBJ databases">
        <title>Draft genome sequence of Lactobacillus paraplantarum OSY-TC318, a Producer of the novel lantibiotic Paraplantaracin TC318.</title>
        <authorList>
            <person name="Hussein W.E."/>
            <person name="Huang E."/>
            <person name="Yousef A.E."/>
        </authorList>
    </citation>
    <scope>NUCLEOTIDE SEQUENCE [LARGE SCALE GENOMIC DNA]</scope>
    <source>
        <strain evidence="1 2">OSY-TC318</strain>
    </source>
</reference>
<organism evidence="1 2">
    <name type="scientific">Lactiplantibacillus paraplantarum</name>
    <dbReference type="NCBI Taxonomy" id="60520"/>
    <lineage>
        <taxon>Bacteria</taxon>
        <taxon>Bacillati</taxon>
        <taxon>Bacillota</taxon>
        <taxon>Bacilli</taxon>
        <taxon>Lactobacillales</taxon>
        <taxon>Lactobacillaceae</taxon>
        <taxon>Lactiplantibacillus</taxon>
    </lineage>
</organism>
<accession>A0A4Q9Y6A3</accession>
<evidence type="ECO:0000313" key="1">
    <source>
        <dbReference type="EMBL" id="TBX52814.1"/>
    </source>
</evidence>